<dbReference type="PANTHER" id="PTHR10003">
    <property type="entry name" value="SUPEROXIDE DISMUTASE CU-ZN -RELATED"/>
    <property type="match status" value="1"/>
</dbReference>
<gene>
    <name evidence="3" type="ORF">KUF71_023410</name>
</gene>
<dbReference type="EMBL" id="JAHWGI010000349">
    <property type="protein sequence ID" value="KAK3913997.1"/>
    <property type="molecule type" value="Genomic_DNA"/>
</dbReference>
<reference evidence="3" key="1">
    <citation type="submission" date="2021-07" db="EMBL/GenBank/DDBJ databases">
        <authorList>
            <person name="Catto M.A."/>
            <person name="Jacobson A."/>
            <person name="Kennedy G."/>
            <person name="Labadie P."/>
            <person name="Hunt B.G."/>
            <person name="Srinivasan R."/>
        </authorList>
    </citation>
    <scope>NUCLEOTIDE SEQUENCE</scope>
    <source>
        <strain evidence="3">PL_HMW_Pooled</strain>
        <tissue evidence="3">Head</tissue>
    </source>
</reference>
<evidence type="ECO:0000259" key="2">
    <source>
        <dbReference type="Pfam" id="PF00080"/>
    </source>
</evidence>
<dbReference type="Proteomes" id="UP001219518">
    <property type="component" value="Unassembled WGS sequence"/>
</dbReference>
<protein>
    <submittedName>
        <fullName evidence="3">Superoxide dismutase [Cu-Zn]</fullName>
    </submittedName>
</protein>
<organism evidence="3 4">
    <name type="scientific">Frankliniella fusca</name>
    <dbReference type="NCBI Taxonomy" id="407009"/>
    <lineage>
        <taxon>Eukaryota</taxon>
        <taxon>Metazoa</taxon>
        <taxon>Ecdysozoa</taxon>
        <taxon>Arthropoda</taxon>
        <taxon>Hexapoda</taxon>
        <taxon>Insecta</taxon>
        <taxon>Pterygota</taxon>
        <taxon>Neoptera</taxon>
        <taxon>Paraneoptera</taxon>
        <taxon>Thysanoptera</taxon>
        <taxon>Terebrantia</taxon>
        <taxon>Thripoidea</taxon>
        <taxon>Thripidae</taxon>
        <taxon>Frankliniella</taxon>
    </lineage>
</organism>
<dbReference type="GO" id="GO:0006801">
    <property type="term" value="P:superoxide metabolic process"/>
    <property type="evidence" value="ECO:0007669"/>
    <property type="project" value="InterPro"/>
</dbReference>
<dbReference type="SUPFAM" id="SSF49329">
    <property type="entry name" value="Cu,Zn superoxide dismutase-like"/>
    <property type="match status" value="1"/>
</dbReference>
<dbReference type="InterPro" id="IPR001424">
    <property type="entry name" value="SOD_Cu_Zn_dom"/>
</dbReference>
<proteinExistence type="predicted"/>
<dbReference type="InterPro" id="IPR036423">
    <property type="entry name" value="SOD-like_Cu/Zn_dom_sf"/>
</dbReference>
<reference evidence="3" key="2">
    <citation type="journal article" date="2023" name="BMC Genomics">
        <title>Pest status, molecular evolution, and epigenetic factors derived from the genome assembly of Frankliniella fusca, a thysanopteran phytovirus vector.</title>
        <authorList>
            <person name="Catto M.A."/>
            <person name="Labadie P.E."/>
            <person name="Jacobson A.L."/>
            <person name="Kennedy G.G."/>
            <person name="Srinivasan R."/>
            <person name="Hunt B.G."/>
        </authorList>
    </citation>
    <scope>NUCLEOTIDE SEQUENCE</scope>
    <source>
        <strain evidence="3">PL_HMW_Pooled</strain>
    </source>
</reference>
<dbReference type="CDD" id="cd00305">
    <property type="entry name" value="Cu-Zn_Superoxide_Dismutase"/>
    <property type="match status" value="1"/>
</dbReference>
<dbReference type="AlphaFoldDB" id="A0AAE1H398"/>
<dbReference type="PRINTS" id="PR00068">
    <property type="entry name" value="CUZNDISMTASE"/>
</dbReference>
<feature type="chain" id="PRO_5042031925" evidence="1">
    <location>
        <begin position="18"/>
        <end position="182"/>
    </location>
</feature>
<dbReference type="InterPro" id="IPR024134">
    <property type="entry name" value="SOD_Cu/Zn_/chaperone"/>
</dbReference>
<dbReference type="Pfam" id="PF00080">
    <property type="entry name" value="Sod_Cu"/>
    <property type="match status" value="1"/>
</dbReference>
<evidence type="ECO:0000313" key="3">
    <source>
        <dbReference type="EMBL" id="KAK3913997.1"/>
    </source>
</evidence>
<feature type="signal peptide" evidence="1">
    <location>
        <begin position="1"/>
        <end position="17"/>
    </location>
</feature>
<evidence type="ECO:0000313" key="4">
    <source>
        <dbReference type="Proteomes" id="UP001219518"/>
    </source>
</evidence>
<accession>A0AAE1H398</accession>
<feature type="domain" description="Superoxide dismutase copper/zinc binding" evidence="2">
    <location>
        <begin position="41"/>
        <end position="178"/>
    </location>
</feature>
<name>A0AAE1H398_9NEOP</name>
<comment type="caution">
    <text evidence="3">The sequence shown here is derived from an EMBL/GenBank/DDBJ whole genome shotgun (WGS) entry which is preliminary data.</text>
</comment>
<dbReference type="GO" id="GO:0005507">
    <property type="term" value="F:copper ion binding"/>
    <property type="evidence" value="ECO:0007669"/>
    <property type="project" value="InterPro"/>
</dbReference>
<keyword evidence="1" id="KW-0732">Signal</keyword>
<sequence length="182" mass="18245">MGFPVLVLGALVAAASAAPQHSPQPILAAVCDLQAAAGSTVGGKVELLQHQRGGPVRVSGLVHGLGAGLHGFHLHQDGKLEDNCKAAGGHFNPLKVPHGAPTDPSQHAGDFGNIVASDQGVSTVDFATSQISLDANAINGALGRAIVVHALPDDLGRGNTEESTKTGSAGARVACCVVTQAY</sequence>
<evidence type="ECO:0000256" key="1">
    <source>
        <dbReference type="SAM" id="SignalP"/>
    </source>
</evidence>
<keyword evidence="4" id="KW-1185">Reference proteome</keyword>
<dbReference type="Gene3D" id="2.60.40.200">
    <property type="entry name" value="Superoxide dismutase, copper/zinc binding domain"/>
    <property type="match status" value="1"/>
</dbReference>